<dbReference type="GO" id="GO:0006508">
    <property type="term" value="P:proteolysis"/>
    <property type="evidence" value="ECO:0007669"/>
    <property type="project" value="UniProtKB-KW"/>
</dbReference>
<dbReference type="SUPFAM" id="SSF54001">
    <property type="entry name" value="Cysteine proteinases"/>
    <property type="match status" value="1"/>
</dbReference>
<dbReference type="Pfam" id="PF01841">
    <property type="entry name" value="Transglut_core"/>
    <property type="match status" value="1"/>
</dbReference>
<dbReference type="InterPro" id="IPR002931">
    <property type="entry name" value="Transglutaminase-like"/>
</dbReference>
<dbReference type="EMBL" id="SMAI01000008">
    <property type="protein sequence ID" value="TCT03917.1"/>
    <property type="molecule type" value="Genomic_DNA"/>
</dbReference>
<reference evidence="3 4" key="1">
    <citation type="submission" date="2019-03" db="EMBL/GenBank/DDBJ databases">
        <title>Genomic Encyclopedia of Type Strains, Phase IV (KMG-IV): sequencing the most valuable type-strain genomes for metagenomic binning, comparative biology and taxonomic classification.</title>
        <authorList>
            <person name="Goeker M."/>
        </authorList>
    </citation>
    <scope>NUCLEOTIDE SEQUENCE [LARGE SCALE GENOMIC DNA]</scope>
    <source>
        <strain evidence="3 4">DSM 9035</strain>
    </source>
</reference>
<evidence type="ECO:0000256" key="1">
    <source>
        <dbReference type="SAM" id="MobiDB-lite"/>
    </source>
</evidence>
<dbReference type="Gene3D" id="3.10.620.30">
    <property type="match status" value="1"/>
</dbReference>
<feature type="region of interest" description="Disordered" evidence="1">
    <location>
        <begin position="299"/>
        <end position="322"/>
    </location>
</feature>
<name>A0A4R3LYX0_9HYPH</name>
<dbReference type="OrthoDB" id="9804023at2"/>
<evidence type="ECO:0000259" key="2">
    <source>
        <dbReference type="SMART" id="SM00460"/>
    </source>
</evidence>
<dbReference type="Proteomes" id="UP000294664">
    <property type="component" value="Unassembled WGS sequence"/>
</dbReference>
<dbReference type="SMART" id="SM00460">
    <property type="entry name" value="TGc"/>
    <property type="match status" value="1"/>
</dbReference>
<dbReference type="InterPro" id="IPR013589">
    <property type="entry name" value="Bac_transglu_N"/>
</dbReference>
<dbReference type="PANTHER" id="PTHR33490:SF1">
    <property type="entry name" value="SLL1233 PROTEIN"/>
    <property type="match status" value="1"/>
</dbReference>
<keyword evidence="3" id="KW-0645">Protease</keyword>
<feature type="compositionally biased region" description="Pro residues" evidence="1">
    <location>
        <begin position="299"/>
        <end position="312"/>
    </location>
</feature>
<sequence length="322" mass="35387">MRRLTVEHKTLYRYSEPVSFGQHRLMLRPRDSHELRLHEARLTLSPSGVVRYIYDVFGNSIALVDFHAPASELLIESVLDLDSYATPDLQALLDPAAATYPFVYSSEDRFEASQMFTRHQQDEGEVKAWVANFIAPGETMGTLELLHRINSAIKDAFSYNARFELGTQTPARTLALKSGTCRDFAQLFIEAVRELGFPGRFVTGYLYTPHLDVARDAAGDFRGAGATHAWAEVYLPGAGWIAFDPTNALVGTDHLVRVAVVRDPRQASPVVGTFSGSPTAFLGMDVEVFVSTRAPAPPLVPAEPACQDPPVPQTAKVEKAPA</sequence>
<comment type="caution">
    <text evidence="3">The sequence shown here is derived from an EMBL/GenBank/DDBJ whole genome shotgun (WGS) entry which is preliminary data.</text>
</comment>
<keyword evidence="3" id="KW-0378">Hydrolase</keyword>
<dbReference type="PANTHER" id="PTHR33490">
    <property type="entry name" value="BLR5614 PROTEIN-RELATED"/>
    <property type="match status" value="1"/>
</dbReference>
<accession>A0A4R3LYX0</accession>
<keyword evidence="4" id="KW-1185">Reference proteome</keyword>
<proteinExistence type="predicted"/>
<dbReference type="InterPro" id="IPR038765">
    <property type="entry name" value="Papain-like_cys_pep_sf"/>
</dbReference>
<gene>
    <name evidence="3" type="ORF">EDC64_10883</name>
</gene>
<evidence type="ECO:0000313" key="3">
    <source>
        <dbReference type="EMBL" id="TCT03917.1"/>
    </source>
</evidence>
<dbReference type="RefSeq" id="WP_132032197.1">
    <property type="nucleotide sequence ID" value="NZ_SMAI01000008.1"/>
</dbReference>
<organism evidence="3 4">
    <name type="scientific">Aquabacter spiritensis</name>
    <dbReference type="NCBI Taxonomy" id="933073"/>
    <lineage>
        <taxon>Bacteria</taxon>
        <taxon>Pseudomonadati</taxon>
        <taxon>Pseudomonadota</taxon>
        <taxon>Alphaproteobacteria</taxon>
        <taxon>Hyphomicrobiales</taxon>
        <taxon>Xanthobacteraceae</taxon>
        <taxon>Aquabacter</taxon>
    </lineage>
</organism>
<dbReference type="GO" id="GO:0008233">
    <property type="term" value="F:peptidase activity"/>
    <property type="evidence" value="ECO:0007669"/>
    <property type="project" value="UniProtKB-KW"/>
</dbReference>
<dbReference type="AlphaFoldDB" id="A0A4R3LYX0"/>
<feature type="domain" description="Transglutaminase-like" evidence="2">
    <location>
        <begin position="173"/>
        <end position="247"/>
    </location>
</feature>
<dbReference type="Pfam" id="PF08379">
    <property type="entry name" value="Bact_transglu_N"/>
    <property type="match status" value="1"/>
</dbReference>
<evidence type="ECO:0000313" key="4">
    <source>
        <dbReference type="Proteomes" id="UP000294664"/>
    </source>
</evidence>
<protein>
    <submittedName>
        <fullName evidence="3">Transglutaminase-like putative cysteine protease</fullName>
    </submittedName>
</protein>